<dbReference type="GO" id="GO:0016491">
    <property type="term" value="F:oxidoreductase activity"/>
    <property type="evidence" value="ECO:0007669"/>
    <property type="project" value="InterPro"/>
</dbReference>
<dbReference type="AlphaFoldDB" id="A0A6V8LQW8"/>
<protein>
    <submittedName>
        <fullName evidence="1">NAD(P)H nitroreductase</fullName>
    </submittedName>
</protein>
<dbReference type="Gene3D" id="3.40.109.10">
    <property type="entry name" value="NADH Oxidase"/>
    <property type="match status" value="2"/>
</dbReference>
<gene>
    <name evidence="1" type="ORF">Prum_103280</name>
</gene>
<reference evidence="1 2" key="1">
    <citation type="submission" date="2020-03" db="EMBL/GenBank/DDBJ databases">
        <title>Whole genome shotgun sequence of Phytohabitans rumicis NBRC 108638.</title>
        <authorList>
            <person name="Komaki H."/>
            <person name="Tamura T."/>
        </authorList>
    </citation>
    <scope>NUCLEOTIDE SEQUENCE [LARGE SCALE GENOMIC DNA]</scope>
    <source>
        <strain evidence="1 2">NBRC 108638</strain>
    </source>
</reference>
<name>A0A6V8LQW8_9ACTN</name>
<dbReference type="SUPFAM" id="SSF55469">
    <property type="entry name" value="FMN-dependent nitroreductase-like"/>
    <property type="match status" value="2"/>
</dbReference>
<proteinExistence type="predicted"/>
<organism evidence="1 2">
    <name type="scientific">Phytohabitans rumicis</name>
    <dbReference type="NCBI Taxonomy" id="1076125"/>
    <lineage>
        <taxon>Bacteria</taxon>
        <taxon>Bacillati</taxon>
        <taxon>Actinomycetota</taxon>
        <taxon>Actinomycetes</taxon>
        <taxon>Micromonosporales</taxon>
        <taxon>Micromonosporaceae</taxon>
    </lineage>
</organism>
<comment type="caution">
    <text evidence="1">The sequence shown here is derived from an EMBL/GenBank/DDBJ whole genome shotgun (WGS) entry which is preliminary data.</text>
</comment>
<dbReference type="NCBIfam" id="NF047509">
    <property type="entry name" value="Rv3131_FMN_oxido"/>
    <property type="match status" value="1"/>
</dbReference>
<evidence type="ECO:0000313" key="2">
    <source>
        <dbReference type="Proteomes" id="UP000482960"/>
    </source>
</evidence>
<dbReference type="EMBL" id="BLPG01000003">
    <property type="protein sequence ID" value="GFJ96686.1"/>
    <property type="molecule type" value="Genomic_DNA"/>
</dbReference>
<accession>A0A6V8LQW8</accession>
<dbReference type="Proteomes" id="UP000482960">
    <property type="component" value="Unassembled WGS sequence"/>
</dbReference>
<evidence type="ECO:0000313" key="1">
    <source>
        <dbReference type="EMBL" id="GFJ96686.1"/>
    </source>
</evidence>
<reference evidence="1 2" key="2">
    <citation type="submission" date="2020-03" db="EMBL/GenBank/DDBJ databases">
        <authorList>
            <person name="Ichikawa N."/>
            <person name="Kimura A."/>
            <person name="Kitahashi Y."/>
            <person name="Uohara A."/>
        </authorList>
    </citation>
    <scope>NUCLEOTIDE SEQUENCE [LARGE SCALE GENOMIC DNA]</scope>
    <source>
        <strain evidence="1 2">NBRC 108638</strain>
    </source>
</reference>
<dbReference type="PANTHER" id="PTHR23026:SF123">
    <property type="entry name" value="NAD(P)H NITROREDUCTASE RV3131-RELATED"/>
    <property type="match status" value="1"/>
</dbReference>
<dbReference type="InterPro" id="IPR050627">
    <property type="entry name" value="Nitroreductase/BluB"/>
</dbReference>
<sequence>MRLTKELRQMTTAERPAAAVLAEAAAAAGYAPSVHNTQPWRWRVTTDALDLIAVRDRQLRVADPDGRLLTISCGAALHHARVALATEGRAPDVTRMPDPANPDHLARITIGERTPVTPQAMRLFQAARLRHTDRRPVSDTPVGPAAIEEIRRTVHTEGLELHVLTTDQVLDLAAAASHADKAETEDEQQRTELAYWIGGDRPDGTGVPDAVIPSRAPETTVPGRDFVRAGTLSVGAGHDRAAVYAMLYGPGDEPADWLRAGEALSASWLAATEQGLTVLPFSSVIELPATREALRRVISGIGYPYLVLRLGLADPDVAGPPHTPRLPGAQTIDVVTG</sequence>
<keyword evidence="2" id="KW-1185">Reference proteome</keyword>
<dbReference type="PANTHER" id="PTHR23026">
    <property type="entry name" value="NADPH NITROREDUCTASE"/>
    <property type="match status" value="1"/>
</dbReference>
<dbReference type="InterPro" id="IPR000415">
    <property type="entry name" value="Nitroreductase-like"/>
</dbReference>